<reference evidence="2 4" key="2">
    <citation type="submission" date="2016-10" db="EMBL/GenBank/DDBJ databases">
        <authorList>
            <person name="Varghese N."/>
            <person name="Submissions S."/>
        </authorList>
    </citation>
    <scope>NUCLEOTIDE SEQUENCE [LARGE SCALE GENOMIC DNA]</scope>
    <source>
        <strain evidence="2 4">CBMB27</strain>
    </source>
</reference>
<sequence>MTLKHVLAHFECDRCRKDFRVVMERGDPIPNGWDLDDLAADAVRGGELYIAPREVVTFDSPSVTEAGEHLCPACTDVDDGKHAEAGHG</sequence>
<name>A0AAE8L6Y0_9HYPH</name>
<evidence type="ECO:0000313" key="4">
    <source>
        <dbReference type="Proteomes" id="UP000199140"/>
    </source>
</evidence>
<reference evidence="1 3" key="1">
    <citation type="submission" date="2016-04" db="EMBL/GenBank/DDBJ databases">
        <title>Complete genome sequencing and analysis of CBMB27, Methylobacterium phyllosphaerae isolated from leaf tissues of rice (Oryza sativa L.).</title>
        <authorList>
            <person name="Lee Y."/>
            <person name="Hwangbo K."/>
            <person name="Chung H."/>
            <person name="Yoo J."/>
            <person name="Kim K.Y."/>
            <person name="Sa T.M."/>
            <person name="Um Y."/>
            <person name="Madhaiyan M."/>
        </authorList>
    </citation>
    <scope>NUCLEOTIDE SEQUENCE [LARGE SCALE GENOMIC DNA]</scope>
    <source>
        <strain evidence="1 3">CBMB27</strain>
    </source>
</reference>
<keyword evidence="3" id="KW-1185">Reference proteome</keyword>
<protein>
    <submittedName>
        <fullName evidence="2">Uncharacterized protein</fullName>
    </submittedName>
</protein>
<evidence type="ECO:0000313" key="3">
    <source>
        <dbReference type="Proteomes" id="UP000185487"/>
    </source>
</evidence>
<dbReference type="EMBL" id="FOPK01000012">
    <property type="protein sequence ID" value="SFH01991.1"/>
    <property type="molecule type" value="Genomic_DNA"/>
</dbReference>
<organism evidence="2 4">
    <name type="scientific">Methylobacterium phyllosphaerae</name>
    <dbReference type="NCBI Taxonomy" id="418223"/>
    <lineage>
        <taxon>Bacteria</taxon>
        <taxon>Pseudomonadati</taxon>
        <taxon>Pseudomonadota</taxon>
        <taxon>Alphaproteobacteria</taxon>
        <taxon>Hyphomicrobiales</taxon>
        <taxon>Methylobacteriaceae</taxon>
        <taxon>Methylobacterium</taxon>
    </lineage>
</organism>
<dbReference type="EMBL" id="CP015367">
    <property type="protein sequence ID" value="APT31893.1"/>
    <property type="molecule type" value="Genomic_DNA"/>
</dbReference>
<gene>
    <name evidence="1" type="ORF">MCBMB27_02602</name>
    <name evidence="2" type="ORF">SAMN05192567_11265</name>
</gene>
<evidence type="ECO:0000313" key="2">
    <source>
        <dbReference type="EMBL" id="SFH01991.1"/>
    </source>
</evidence>
<dbReference type="RefSeq" id="WP_075380543.1">
    <property type="nucleotide sequence ID" value="NZ_CP015367.1"/>
</dbReference>
<dbReference type="KEGG" id="mphy:MCBMB27_02602"/>
<dbReference type="AlphaFoldDB" id="A0AAE8L6Y0"/>
<proteinExistence type="predicted"/>
<evidence type="ECO:0000313" key="1">
    <source>
        <dbReference type="EMBL" id="APT31893.1"/>
    </source>
</evidence>
<dbReference type="Proteomes" id="UP000199140">
    <property type="component" value="Unassembled WGS sequence"/>
</dbReference>
<accession>A0AAE8L6Y0</accession>
<dbReference type="Proteomes" id="UP000185487">
    <property type="component" value="Chromosome"/>
</dbReference>